<gene>
    <name evidence="4" type="ORF">BS50DRAFT_635829</name>
</gene>
<protein>
    <recommendedName>
        <fullName evidence="3">RING-type domain-containing protein</fullName>
    </recommendedName>
</protein>
<dbReference type="AlphaFoldDB" id="A0A2T2NHT9"/>
<reference evidence="4 5" key="1">
    <citation type="journal article" date="2018" name="Front. Microbiol.">
        <title>Genome-Wide Analysis of Corynespora cassiicola Leaf Fall Disease Putative Effectors.</title>
        <authorList>
            <person name="Lopez D."/>
            <person name="Ribeiro S."/>
            <person name="Label P."/>
            <person name="Fumanal B."/>
            <person name="Venisse J.S."/>
            <person name="Kohler A."/>
            <person name="de Oliveira R.R."/>
            <person name="Labutti K."/>
            <person name="Lipzen A."/>
            <person name="Lail K."/>
            <person name="Bauer D."/>
            <person name="Ohm R.A."/>
            <person name="Barry K.W."/>
            <person name="Spatafora J."/>
            <person name="Grigoriev I.V."/>
            <person name="Martin F.M."/>
            <person name="Pujade-Renaud V."/>
        </authorList>
    </citation>
    <scope>NUCLEOTIDE SEQUENCE [LARGE SCALE GENOMIC DNA]</scope>
    <source>
        <strain evidence="4 5">Philippines</strain>
    </source>
</reference>
<accession>A0A2T2NHT9</accession>
<proteinExistence type="predicted"/>
<feature type="region of interest" description="Disordered" evidence="2">
    <location>
        <begin position="303"/>
        <end position="327"/>
    </location>
</feature>
<feature type="region of interest" description="Disordered" evidence="2">
    <location>
        <begin position="138"/>
        <end position="210"/>
    </location>
</feature>
<feature type="compositionally biased region" description="Basic and acidic residues" evidence="2">
    <location>
        <begin position="173"/>
        <end position="191"/>
    </location>
</feature>
<feature type="compositionally biased region" description="Basic and acidic residues" evidence="2">
    <location>
        <begin position="310"/>
        <end position="327"/>
    </location>
</feature>
<dbReference type="EMBL" id="KZ678137">
    <property type="protein sequence ID" value="PSN65001.1"/>
    <property type="molecule type" value="Genomic_DNA"/>
</dbReference>
<dbReference type="SUPFAM" id="SSF57850">
    <property type="entry name" value="RING/U-box"/>
    <property type="match status" value="1"/>
</dbReference>
<evidence type="ECO:0000313" key="4">
    <source>
        <dbReference type="EMBL" id="PSN65001.1"/>
    </source>
</evidence>
<keyword evidence="5" id="KW-1185">Reference proteome</keyword>
<evidence type="ECO:0000259" key="3">
    <source>
        <dbReference type="PROSITE" id="PS50089"/>
    </source>
</evidence>
<sequence>MDDASIGTEGHARILIWEPEAVLQVNPEHCFHDIGDSAEADSIRQCRSILHPSNNDALCRLFTNMAYEYPENLSRSDLYMIAYIGTCPMYKSNRERFDMFANRLWSRFLQWRNRMDAALQVHLASPVQSPATLTEAAMRSNHRCSPEPEIPIRANNRTRSRSRFPSQCDEDDEHRHDHVNVSDDRSIRSEETESLDISVASNISAHEPGPEHVTFNELYAILLTNWLNQTPEVIHLGDPEEHYERSNSHHEIESQNGENGVEHDAVSEAETEPLVELEHGNASTSRPSNLSDDRIILSLEVHSPSPEEQSQSHEYNESSESIPDRKTVWKQNEVDDQLWQYLYHYYVEKLEQARTVQSEETAWEKEGLLLLQKARYFYYEEIAKVFKYPDDSAFARRDAMIVAKTPDTSTEGLFEKFQEAMSLLKRLPVAYRNIEITFDSENRMKAKKIYKPWPREAEHKDIMRELSLRTPRFPKQYEVAEAKVEEIGAESALDILRQIHSTHWIEAEARSHYFKVMIEISERCEKHVPRKPLDKHCIFCTIELDGTDYHKLNWCKEQCGKSFHRDCLLEWGRVKLGRNALSTCPNCRADMHSCYHDVLPPHPKFNDNLEHS</sequence>
<dbReference type="InterPro" id="IPR001841">
    <property type="entry name" value="Znf_RING"/>
</dbReference>
<evidence type="ECO:0000313" key="5">
    <source>
        <dbReference type="Proteomes" id="UP000240883"/>
    </source>
</evidence>
<keyword evidence="1" id="KW-0862">Zinc</keyword>
<evidence type="ECO:0000256" key="1">
    <source>
        <dbReference type="PROSITE-ProRule" id="PRU00175"/>
    </source>
</evidence>
<dbReference type="GO" id="GO:0008270">
    <property type="term" value="F:zinc ion binding"/>
    <property type="evidence" value="ECO:0007669"/>
    <property type="project" value="UniProtKB-KW"/>
</dbReference>
<dbReference type="Gene3D" id="3.30.40.10">
    <property type="entry name" value="Zinc/RING finger domain, C3HC4 (zinc finger)"/>
    <property type="match status" value="1"/>
</dbReference>
<organism evidence="4 5">
    <name type="scientific">Corynespora cassiicola Philippines</name>
    <dbReference type="NCBI Taxonomy" id="1448308"/>
    <lineage>
        <taxon>Eukaryota</taxon>
        <taxon>Fungi</taxon>
        <taxon>Dikarya</taxon>
        <taxon>Ascomycota</taxon>
        <taxon>Pezizomycotina</taxon>
        <taxon>Dothideomycetes</taxon>
        <taxon>Pleosporomycetidae</taxon>
        <taxon>Pleosporales</taxon>
        <taxon>Corynesporascaceae</taxon>
        <taxon>Corynespora</taxon>
    </lineage>
</organism>
<feature type="region of interest" description="Disordered" evidence="2">
    <location>
        <begin position="241"/>
        <end position="289"/>
    </location>
</feature>
<keyword evidence="1" id="KW-0863">Zinc-finger</keyword>
<keyword evidence="1" id="KW-0479">Metal-binding</keyword>
<dbReference type="PROSITE" id="PS50089">
    <property type="entry name" value="ZF_RING_2"/>
    <property type="match status" value="1"/>
</dbReference>
<dbReference type="OrthoDB" id="2122982at2759"/>
<evidence type="ECO:0000256" key="2">
    <source>
        <dbReference type="SAM" id="MobiDB-lite"/>
    </source>
</evidence>
<feature type="domain" description="RING-type" evidence="3">
    <location>
        <begin position="537"/>
        <end position="588"/>
    </location>
</feature>
<dbReference type="InterPro" id="IPR013083">
    <property type="entry name" value="Znf_RING/FYVE/PHD"/>
</dbReference>
<name>A0A2T2NHT9_CORCC</name>
<feature type="compositionally biased region" description="Basic and acidic residues" evidence="2">
    <location>
        <begin position="241"/>
        <end position="253"/>
    </location>
</feature>
<dbReference type="Proteomes" id="UP000240883">
    <property type="component" value="Unassembled WGS sequence"/>
</dbReference>